<dbReference type="InterPro" id="IPR013785">
    <property type="entry name" value="Aldolase_TIM"/>
</dbReference>
<dbReference type="GO" id="GO:0006071">
    <property type="term" value="P:glycerol metabolic process"/>
    <property type="evidence" value="ECO:0007669"/>
    <property type="project" value="InterPro"/>
</dbReference>
<dbReference type="EMBL" id="BSET01000001">
    <property type="protein sequence ID" value="GLK01277.1"/>
    <property type="molecule type" value="Genomic_DNA"/>
</dbReference>
<dbReference type="Proteomes" id="UP001142325">
    <property type="component" value="Unassembled WGS sequence"/>
</dbReference>
<dbReference type="GO" id="GO:0045893">
    <property type="term" value="P:positive regulation of DNA-templated transcription"/>
    <property type="evidence" value="ECO:0007669"/>
    <property type="project" value="TreeGrafter"/>
</dbReference>
<evidence type="ECO:0000313" key="2">
    <source>
        <dbReference type="Proteomes" id="UP001142325"/>
    </source>
</evidence>
<dbReference type="PIRSF" id="PIRSF016897">
    <property type="entry name" value="GlpP"/>
    <property type="match status" value="1"/>
</dbReference>
<protein>
    <submittedName>
        <fullName evidence="1">Glycerol uptake operon antiterminator regulatory protein</fullName>
    </submittedName>
</protein>
<keyword evidence="2" id="KW-1185">Reference proteome</keyword>
<evidence type="ECO:0000313" key="1">
    <source>
        <dbReference type="EMBL" id="GLK01277.1"/>
    </source>
</evidence>
<dbReference type="PANTHER" id="PTHR35787:SF1">
    <property type="entry name" value="GLYCEROL UPTAKE OPERON ANTITERMINATOR REGULATORY PROTEIN"/>
    <property type="match status" value="1"/>
</dbReference>
<dbReference type="GO" id="GO:0001072">
    <property type="term" value="F:transcription antitermination factor activity, RNA binding"/>
    <property type="evidence" value="ECO:0007669"/>
    <property type="project" value="TreeGrafter"/>
</dbReference>
<organism evidence="1 2">
    <name type="scientific">Microbacterium keratanolyticum</name>
    <dbReference type="NCBI Taxonomy" id="67574"/>
    <lineage>
        <taxon>Bacteria</taxon>
        <taxon>Bacillati</taxon>
        <taxon>Actinomycetota</taxon>
        <taxon>Actinomycetes</taxon>
        <taxon>Micrococcales</taxon>
        <taxon>Microbacteriaceae</taxon>
        <taxon>Microbacterium</taxon>
    </lineage>
</organism>
<dbReference type="InterPro" id="IPR006699">
    <property type="entry name" value="GlpP"/>
</dbReference>
<gene>
    <name evidence="1" type="primary">glpP</name>
    <name evidence="1" type="ORF">GCM10017596_09920</name>
</gene>
<dbReference type="RefSeq" id="WP_204938931.1">
    <property type="nucleotide sequence ID" value="NZ_BAAAUM010000001.1"/>
</dbReference>
<dbReference type="Pfam" id="PF04309">
    <property type="entry name" value="G3P_antiterm"/>
    <property type="match status" value="1"/>
</dbReference>
<name>A0A9W6HRW0_9MICO</name>
<sequence length="179" mass="18923">MIASLFTPDDIDAFSATDAPTCILANTDLRSLESLVSALREQDRFVFVNLDSIAGLASDAGGIDYLAGIGVDGTVTTRGTIISRVQSRQMVAVQKLFVTDRLNLPRATQAVASAQPGYVQIMPAPVLPFIRDEPIMAVSPVLAGGFIATPHDVIAALACGATGVSTSARALWTYKKERK</sequence>
<dbReference type="Gene3D" id="3.20.20.70">
    <property type="entry name" value="Aldolase class I"/>
    <property type="match status" value="1"/>
</dbReference>
<proteinExistence type="predicted"/>
<dbReference type="SUPFAM" id="SSF110391">
    <property type="entry name" value="GlpP-like"/>
    <property type="match status" value="1"/>
</dbReference>
<dbReference type="AlphaFoldDB" id="A0A9W6HRW0"/>
<reference evidence="1" key="2">
    <citation type="submission" date="2023-01" db="EMBL/GenBank/DDBJ databases">
        <authorList>
            <person name="Sun Q."/>
            <person name="Evtushenko L."/>
        </authorList>
    </citation>
    <scope>NUCLEOTIDE SEQUENCE</scope>
    <source>
        <strain evidence="1">VKM Ac-1958</strain>
    </source>
</reference>
<comment type="caution">
    <text evidence="1">The sequence shown here is derived from an EMBL/GenBank/DDBJ whole genome shotgun (WGS) entry which is preliminary data.</text>
</comment>
<dbReference type="PANTHER" id="PTHR35787">
    <property type="entry name" value="GLYCEROL UPTAKE OPERON ANTITERMINATOR REGULATORY PROTEIN"/>
    <property type="match status" value="1"/>
</dbReference>
<reference evidence="1" key="1">
    <citation type="journal article" date="2014" name="Int. J. Syst. Evol. Microbiol.">
        <title>Complete genome sequence of Corynebacterium casei LMG S-19264T (=DSM 44701T), isolated from a smear-ripened cheese.</title>
        <authorList>
            <consortium name="US DOE Joint Genome Institute (JGI-PGF)"/>
            <person name="Walter F."/>
            <person name="Albersmeier A."/>
            <person name="Kalinowski J."/>
            <person name="Ruckert C."/>
        </authorList>
    </citation>
    <scope>NUCLEOTIDE SEQUENCE</scope>
    <source>
        <strain evidence="1">VKM Ac-1958</strain>
    </source>
</reference>
<accession>A0A9W6HRW0</accession>